<organism evidence="1 2">
    <name type="scientific">Rhododendron molle</name>
    <name type="common">Chinese azalea</name>
    <name type="synonym">Azalea mollis</name>
    <dbReference type="NCBI Taxonomy" id="49168"/>
    <lineage>
        <taxon>Eukaryota</taxon>
        <taxon>Viridiplantae</taxon>
        <taxon>Streptophyta</taxon>
        <taxon>Embryophyta</taxon>
        <taxon>Tracheophyta</taxon>
        <taxon>Spermatophyta</taxon>
        <taxon>Magnoliopsida</taxon>
        <taxon>eudicotyledons</taxon>
        <taxon>Gunneridae</taxon>
        <taxon>Pentapetalae</taxon>
        <taxon>asterids</taxon>
        <taxon>Ericales</taxon>
        <taxon>Ericaceae</taxon>
        <taxon>Ericoideae</taxon>
        <taxon>Rhodoreae</taxon>
        <taxon>Rhododendron</taxon>
    </lineage>
</organism>
<name>A0ACC0LK32_RHOML</name>
<comment type="caution">
    <text evidence="1">The sequence shown here is derived from an EMBL/GenBank/DDBJ whole genome shotgun (WGS) entry which is preliminary data.</text>
</comment>
<accession>A0ACC0LK32</accession>
<protein>
    <submittedName>
        <fullName evidence="1">Uncharacterized protein</fullName>
    </submittedName>
</protein>
<gene>
    <name evidence="1" type="ORF">RHMOL_Rhmol12G0155000</name>
</gene>
<dbReference type="Proteomes" id="UP001062846">
    <property type="component" value="Chromosome 12"/>
</dbReference>
<reference evidence="1" key="1">
    <citation type="submission" date="2022-02" db="EMBL/GenBank/DDBJ databases">
        <title>Plant Genome Project.</title>
        <authorList>
            <person name="Zhang R.-G."/>
        </authorList>
    </citation>
    <scope>NUCLEOTIDE SEQUENCE</scope>
    <source>
        <strain evidence="1">AT1</strain>
    </source>
</reference>
<sequence>MDLSTLVKPDRKKEYNVSLDTADCSAIVRFSTLHLSSSTTHRSVRTLFHNLLSDRFDKYSVLTILASWYVLRVVVFEDFLIVEFGIDRLIWGFHFADKVIGRFEGEMSEVFDGYERQYCELSANLSRKCSSSGLLLDGAEEKMQKISEVKAGLDDADVLIRKMDLEARSLQPSVKAVLLAKLREYKADLNKLKREVKKISSGNQVSREELLESGMADGQAVRLYCTVTSAFCYNID</sequence>
<evidence type="ECO:0000313" key="1">
    <source>
        <dbReference type="EMBL" id="KAI8528523.1"/>
    </source>
</evidence>
<dbReference type="EMBL" id="CM046399">
    <property type="protein sequence ID" value="KAI8528523.1"/>
    <property type="molecule type" value="Genomic_DNA"/>
</dbReference>
<evidence type="ECO:0000313" key="2">
    <source>
        <dbReference type="Proteomes" id="UP001062846"/>
    </source>
</evidence>
<proteinExistence type="predicted"/>
<keyword evidence="2" id="KW-1185">Reference proteome</keyword>